<accession>A0AAP2CFU4</accession>
<gene>
    <name evidence="1" type="ORF">KI659_00080</name>
</gene>
<protein>
    <submittedName>
        <fullName evidence="1">Uncharacterized protein</fullName>
    </submittedName>
</protein>
<dbReference type="EMBL" id="JAHCMY010000001">
    <property type="protein sequence ID" value="MBS9522401.1"/>
    <property type="molecule type" value="Genomic_DNA"/>
</dbReference>
<organism evidence="1 2">
    <name type="scientific">Litoribacter ruber</name>
    <dbReference type="NCBI Taxonomy" id="702568"/>
    <lineage>
        <taxon>Bacteria</taxon>
        <taxon>Pseudomonadati</taxon>
        <taxon>Bacteroidota</taxon>
        <taxon>Cytophagia</taxon>
        <taxon>Cytophagales</taxon>
        <taxon>Cyclobacteriaceae</taxon>
        <taxon>Litoribacter</taxon>
    </lineage>
</organism>
<name>A0AAP2CFU4_9BACT</name>
<comment type="caution">
    <text evidence="1">The sequence shown here is derived from an EMBL/GenBank/DDBJ whole genome shotgun (WGS) entry which is preliminary data.</text>
</comment>
<evidence type="ECO:0000313" key="1">
    <source>
        <dbReference type="EMBL" id="MBS9522401.1"/>
    </source>
</evidence>
<dbReference type="Proteomes" id="UP001319104">
    <property type="component" value="Unassembled WGS sequence"/>
</dbReference>
<dbReference type="RefSeq" id="WP_213943305.1">
    <property type="nucleotide sequence ID" value="NZ_JAHCMY010000001.1"/>
</dbReference>
<reference evidence="1 2" key="1">
    <citation type="submission" date="2021-05" db="EMBL/GenBank/DDBJ databases">
        <authorList>
            <person name="Zhang Z.D."/>
            <person name="Osman G."/>
        </authorList>
    </citation>
    <scope>NUCLEOTIDE SEQUENCE [LARGE SCALE GENOMIC DNA]</scope>
    <source>
        <strain evidence="1 2">KCTC 32217</strain>
    </source>
</reference>
<evidence type="ECO:0000313" key="2">
    <source>
        <dbReference type="Proteomes" id="UP001319104"/>
    </source>
</evidence>
<keyword evidence="2" id="KW-1185">Reference proteome</keyword>
<dbReference type="AlphaFoldDB" id="A0AAP2CFU4"/>
<sequence length="245" mass="27970">MCDFDYGFFKSLFLSDFDGIRKCSLSDKDLFLTLPVPEVYDHWQRREVTISAFEILKMSIDAWYSLRGKESLQSLSINPSEFYNSSIKCLAYLEQKFPDQCIAEVPYEKYLHFCYTIGEEEEWYGPLEVAQLVDDGFKKIDIELINAGARRNVKKVISLLNLGANPMVDPEEKTNGSEIIDHLVKDESNAFVQYLNCLNSPSKDEGIRTYEKAFAMLAELYTVASSAKLLRVIEEFGIVDPTGNS</sequence>
<proteinExistence type="predicted"/>